<dbReference type="PANTHER" id="PTHR33751">
    <property type="entry name" value="CBB3-TYPE CYTOCHROME C OXIDASE SUBUNIT FIXP"/>
    <property type="match status" value="1"/>
</dbReference>
<proteinExistence type="predicted"/>
<feature type="domain" description="Cytochrome c" evidence="7">
    <location>
        <begin position="19"/>
        <end position="106"/>
    </location>
</feature>
<dbReference type="EMBL" id="JAUHHC010000003">
    <property type="protein sequence ID" value="MDN3921193.1"/>
    <property type="molecule type" value="Genomic_DNA"/>
</dbReference>
<feature type="region of interest" description="Disordered" evidence="5">
    <location>
        <begin position="208"/>
        <end position="234"/>
    </location>
</feature>
<feature type="domain" description="Cytochrome c" evidence="7">
    <location>
        <begin position="127"/>
        <end position="210"/>
    </location>
</feature>
<dbReference type="PIRSF" id="PIRSF000005">
    <property type="entry name" value="Cytochrome_c4"/>
    <property type="match status" value="1"/>
</dbReference>
<gene>
    <name evidence="8" type="ORF">QWJ38_12950</name>
</gene>
<evidence type="ECO:0000256" key="3">
    <source>
        <dbReference type="ARBA" id="ARBA00023004"/>
    </source>
</evidence>
<evidence type="ECO:0000256" key="1">
    <source>
        <dbReference type="ARBA" id="ARBA00022617"/>
    </source>
</evidence>
<feature type="compositionally biased region" description="Pro residues" evidence="5">
    <location>
        <begin position="209"/>
        <end position="225"/>
    </location>
</feature>
<dbReference type="RefSeq" id="WP_290359494.1">
    <property type="nucleotide sequence ID" value="NZ_JAUHHC010000003.1"/>
</dbReference>
<evidence type="ECO:0000313" key="8">
    <source>
        <dbReference type="EMBL" id="MDN3921193.1"/>
    </source>
</evidence>
<dbReference type="InterPro" id="IPR024167">
    <property type="entry name" value="Cytochrome_c4-like"/>
</dbReference>
<reference evidence="8 9" key="1">
    <citation type="submission" date="2023-06" db="EMBL/GenBank/DDBJ databases">
        <title>Pelomonas sp. PFR6 16S ribosomal RNA gene Genome sequencing and assembly.</title>
        <authorList>
            <person name="Woo H."/>
        </authorList>
    </citation>
    <scope>NUCLEOTIDE SEQUENCE [LARGE SCALE GENOMIC DNA]</scope>
    <source>
        <strain evidence="8 9">PFR6</strain>
    </source>
</reference>
<evidence type="ECO:0000256" key="6">
    <source>
        <dbReference type="SAM" id="SignalP"/>
    </source>
</evidence>
<feature type="chain" id="PRO_5046665873" evidence="6">
    <location>
        <begin position="26"/>
        <end position="234"/>
    </location>
</feature>
<keyword evidence="3 4" id="KW-0408">Iron</keyword>
<dbReference type="Gene3D" id="1.10.760.10">
    <property type="entry name" value="Cytochrome c-like domain"/>
    <property type="match status" value="2"/>
</dbReference>
<dbReference type="InterPro" id="IPR050597">
    <property type="entry name" value="Cytochrome_c_Oxidase_Subunit"/>
</dbReference>
<dbReference type="InterPro" id="IPR036909">
    <property type="entry name" value="Cyt_c-like_dom_sf"/>
</dbReference>
<evidence type="ECO:0000313" key="9">
    <source>
        <dbReference type="Proteomes" id="UP001228044"/>
    </source>
</evidence>
<dbReference type="PANTHER" id="PTHR33751:SF11">
    <property type="entry name" value="BLL4483 PROTEIN"/>
    <property type="match status" value="1"/>
</dbReference>
<dbReference type="InterPro" id="IPR009056">
    <property type="entry name" value="Cyt_c-like_dom"/>
</dbReference>
<evidence type="ECO:0000256" key="2">
    <source>
        <dbReference type="ARBA" id="ARBA00022723"/>
    </source>
</evidence>
<dbReference type="Proteomes" id="UP001228044">
    <property type="component" value="Unassembled WGS sequence"/>
</dbReference>
<evidence type="ECO:0000259" key="7">
    <source>
        <dbReference type="PROSITE" id="PS51007"/>
    </source>
</evidence>
<name>A0ABT8DVX5_9BURK</name>
<accession>A0ABT8DVX5</accession>
<keyword evidence="1 4" id="KW-0349">Heme</keyword>
<dbReference type="SUPFAM" id="SSF46626">
    <property type="entry name" value="Cytochrome c"/>
    <property type="match status" value="2"/>
</dbReference>
<keyword evidence="2 4" id="KW-0479">Metal-binding</keyword>
<evidence type="ECO:0000256" key="4">
    <source>
        <dbReference type="PROSITE-ProRule" id="PRU00433"/>
    </source>
</evidence>
<protein>
    <submittedName>
        <fullName evidence="8">Cytochrome c4</fullName>
    </submittedName>
</protein>
<sequence length="234" mass="25179">MMKPLRKLLPALSLLLALAAAPSPAAPFEDTIAQRALACTLCHGKEGRAAADGYYPRLAGKPQGYLYKQLLNFRDGRRHYGPMSELIDPLSDDYLRELAGYFAALELPYPPPQRPGLAPAALERARALVLHGDPARQLPACVQCHGQQLSGAQPFIPGLLGLSRDYLNGQLGAWRSGLRRAVAPDCMAQVAKRLSLDEINAVSQWLAAQPPPPGMKPAAAPPEQPLPLECGGLR</sequence>
<dbReference type="PROSITE" id="PS51007">
    <property type="entry name" value="CYTC"/>
    <property type="match status" value="2"/>
</dbReference>
<comment type="caution">
    <text evidence="8">The sequence shown here is derived from an EMBL/GenBank/DDBJ whole genome shotgun (WGS) entry which is preliminary data.</text>
</comment>
<evidence type="ECO:0000256" key="5">
    <source>
        <dbReference type="SAM" id="MobiDB-lite"/>
    </source>
</evidence>
<keyword evidence="6" id="KW-0732">Signal</keyword>
<keyword evidence="9" id="KW-1185">Reference proteome</keyword>
<feature type="signal peptide" evidence="6">
    <location>
        <begin position="1"/>
        <end position="25"/>
    </location>
</feature>
<organism evidence="8 9">
    <name type="scientific">Roseateles violae</name>
    <dbReference type="NCBI Taxonomy" id="3058042"/>
    <lineage>
        <taxon>Bacteria</taxon>
        <taxon>Pseudomonadati</taxon>
        <taxon>Pseudomonadota</taxon>
        <taxon>Betaproteobacteria</taxon>
        <taxon>Burkholderiales</taxon>
        <taxon>Sphaerotilaceae</taxon>
        <taxon>Roseateles</taxon>
    </lineage>
</organism>